<gene>
    <name evidence="2" type="ORF">SAMN02745243_03760</name>
</gene>
<evidence type="ECO:0000313" key="3">
    <source>
        <dbReference type="Proteomes" id="UP000184301"/>
    </source>
</evidence>
<dbReference type="RefSeq" id="WP_073113048.1">
    <property type="nucleotide sequence ID" value="NZ_FQZY01000089.1"/>
</dbReference>
<organism evidence="2 3">
    <name type="scientific">Hespellia stercorisuis DSM 15480</name>
    <dbReference type="NCBI Taxonomy" id="1121950"/>
    <lineage>
        <taxon>Bacteria</taxon>
        <taxon>Bacillati</taxon>
        <taxon>Bacillota</taxon>
        <taxon>Clostridia</taxon>
        <taxon>Lachnospirales</taxon>
        <taxon>Lachnospiraceae</taxon>
        <taxon>Hespellia</taxon>
    </lineage>
</organism>
<dbReference type="AlphaFoldDB" id="A0A1M6VG00"/>
<evidence type="ECO:0000259" key="1">
    <source>
        <dbReference type="Pfam" id="PF04233"/>
    </source>
</evidence>
<accession>A0A1M6VG00</accession>
<feature type="domain" description="Phage head morphogenesis" evidence="1">
    <location>
        <begin position="162"/>
        <end position="211"/>
    </location>
</feature>
<evidence type="ECO:0000313" key="2">
    <source>
        <dbReference type="EMBL" id="SHK80443.1"/>
    </source>
</evidence>
<dbReference type="Proteomes" id="UP000184301">
    <property type="component" value="Unassembled WGS sequence"/>
</dbReference>
<keyword evidence="3" id="KW-1185">Reference proteome</keyword>
<dbReference type="STRING" id="1121950.SAMN02745243_03760"/>
<protein>
    <submittedName>
        <fullName evidence="2">Phage putative head morphogenesis protein, SPP1 gp7 family</fullName>
    </submittedName>
</protein>
<dbReference type="Pfam" id="PF04233">
    <property type="entry name" value="Phage_Mu_F"/>
    <property type="match status" value="1"/>
</dbReference>
<dbReference type="NCBIfam" id="TIGR01641">
    <property type="entry name" value="phageSPP1_gp7"/>
    <property type="match status" value="1"/>
</dbReference>
<name>A0A1M6VG00_9FIRM</name>
<sequence length="241" mass="28215">MGLFDFLFSTKKERTLTKDTIYQKYYSDYTDKPYISDERDISEWLERIELFPKQSLIPKSVMKRYADGLLPGHVYMLYWLNKYTGKKVPSYFEYKYGIDFEHEKPFLISNGFLENDQPTKKGLNAIEKHISVINKHQEGNKKPKRDKESIKKQILEQKKSLVRNGFSFYEYIACKDSCEICKRLDGKVFPISELTPGVNAPPMCDNCRCSISAREDDGDYNAWLDFLSKGGTTEGWNKLRK</sequence>
<reference evidence="2 3" key="1">
    <citation type="submission" date="2016-11" db="EMBL/GenBank/DDBJ databases">
        <authorList>
            <person name="Jaros S."/>
            <person name="Januszkiewicz K."/>
            <person name="Wedrychowicz H."/>
        </authorList>
    </citation>
    <scope>NUCLEOTIDE SEQUENCE [LARGE SCALE GENOMIC DNA]</scope>
    <source>
        <strain evidence="2 3">DSM 15480</strain>
    </source>
</reference>
<dbReference type="OrthoDB" id="9765386at2"/>
<proteinExistence type="predicted"/>
<dbReference type="EMBL" id="FQZY01000089">
    <property type="protein sequence ID" value="SHK80443.1"/>
    <property type="molecule type" value="Genomic_DNA"/>
</dbReference>
<dbReference type="InterPro" id="IPR006528">
    <property type="entry name" value="Phage_head_morphogenesis_dom"/>
</dbReference>